<feature type="region of interest" description="Disordered" evidence="1">
    <location>
        <begin position="1"/>
        <end position="35"/>
    </location>
</feature>
<comment type="caution">
    <text evidence="2">The sequence shown here is derived from an EMBL/GenBank/DDBJ whole genome shotgun (WGS) entry which is preliminary data.</text>
</comment>
<dbReference type="AlphaFoldDB" id="A0AB34HX65"/>
<organism evidence="2 3">
    <name type="scientific">Eschrichtius robustus</name>
    <name type="common">California gray whale</name>
    <name type="synonym">Eschrichtius gibbosus</name>
    <dbReference type="NCBI Taxonomy" id="9764"/>
    <lineage>
        <taxon>Eukaryota</taxon>
        <taxon>Metazoa</taxon>
        <taxon>Chordata</taxon>
        <taxon>Craniata</taxon>
        <taxon>Vertebrata</taxon>
        <taxon>Euteleostomi</taxon>
        <taxon>Mammalia</taxon>
        <taxon>Eutheria</taxon>
        <taxon>Laurasiatheria</taxon>
        <taxon>Artiodactyla</taxon>
        <taxon>Whippomorpha</taxon>
        <taxon>Cetacea</taxon>
        <taxon>Mysticeti</taxon>
        <taxon>Eschrichtiidae</taxon>
        <taxon>Eschrichtius</taxon>
    </lineage>
</organism>
<dbReference type="Proteomes" id="UP001159641">
    <property type="component" value="Unassembled WGS sequence"/>
</dbReference>
<protein>
    <submittedName>
        <fullName evidence="2">Uncharacterized protein</fullName>
    </submittedName>
</protein>
<feature type="region of interest" description="Disordered" evidence="1">
    <location>
        <begin position="94"/>
        <end position="116"/>
    </location>
</feature>
<keyword evidence="3" id="KW-1185">Reference proteome</keyword>
<reference evidence="2 3" key="1">
    <citation type="submission" date="2022-11" db="EMBL/GenBank/DDBJ databases">
        <title>Whole genome sequence of Eschrichtius robustus ER-17-0199.</title>
        <authorList>
            <person name="Bruniche-Olsen A."/>
            <person name="Black A.N."/>
            <person name="Fields C.J."/>
            <person name="Walden K."/>
            <person name="Dewoody J.A."/>
        </authorList>
    </citation>
    <scope>NUCLEOTIDE SEQUENCE [LARGE SCALE GENOMIC DNA]</scope>
    <source>
        <strain evidence="2">ER-17-0199</strain>
        <tissue evidence="2">Blubber</tissue>
    </source>
</reference>
<gene>
    <name evidence="2" type="ORF">J1605_002332</name>
</gene>
<evidence type="ECO:0000313" key="3">
    <source>
        <dbReference type="Proteomes" id="UP001159641"/>
    </source>
</evidence>
<proteinExistence type="predicted"/>
<sequence>MGCQEHGGEMTENWVPRAAHLPARPPGLRHPPGQQLAESGFLLKQLSIKTKMYLRVPPPGAMSFCPSPLGLWAQPLLLCLSGLGTLRLAQEMPPQGRLTPAVPEASSSEPCGFRQP</sequence>
<accession>A0AB34HX65</accession>
<dbReference type="EMBL" id="JAIQCJ010000544">
    <property type="protein sequence ID" value="KAJ8795570.1"/>
    <property type="molecule type" value="Genomic_DNA"/>
</dbReference>
<evidence type="ECO:0000313" key="2">
    <source>
        <dbReference type="EMBL" id="KAJ8795570.1"/>
    </source>
</evidence>
<evidence type="ECO:0000256" key="1">
    <source>
        <dbReference type="SAM" id="MobiDB-lite"/>
    </source>
</evidence>
<name>A0AB34HX65_ESCRO</name>